<protein>
    <submittedName>
        <fullName evidence="1">Uncharacterized protein</fullName>
    </submittedName>
</protein>
<dbReference type="AlphaFoldDB" id="A0A6C0EUI8"/>
<evidence type="ECO:0000313" key="1">
    <source>
        <dbReference type="EMBL" id="QHT30945.1"/>
    </source>
</evidence>
<reference evidence="1" key="1">
    <citation type="journal article" date="2020" name="Nature">
        <title>Giant virus diversity and host interactions through global metagenomics.</title>
        <authorList>
            <person name="Schulz F."/>
            <person name="Roux S."/>
            <person name="Paez-Espino D."/>
            <person name="Jungbluth S."/>
            <person name="Walsh D.A."/>
            <person name="Denef V.J."/>
            <person name="McMahon K.D."/>
            <person name="Konstantinidis K.T."/>
            <person name="Eloe-Fadrosh E.A."/>
            <person name="Kyrpides N.C."/>
            <person name="Woyke T."/>
        </authorList>
    </citation>
    <scope>NUCLEOTIDE SEQUENCE</scope>
    <source>
        <strain evidence="1">GVMAG-M-3300009151-50</strain>
    </source>
</reference>
<accession>A0A6C0EUI8</accession>
<dbReference type="EMBL" id="MN738914">
    <property type="protein sequence ID" value="QHT30945.1"/>
    <property type="molecule type" value="Genomic_DNA"/>
</dbReference>
<name>A0A6C0EUI8_9ZZZZ</name>
<proteinExistence type="predicted"/>
<sequence>MDIPQNVIDKWQKVWLQVCNMSYDNTNITSQIIIEKSNYAELLNYMNNSNDFELITLDYMWEQITIEKKRIEMPPHVFVVPELQVIYVPRILFESLGVYAWFEYSFPNCKILFWEDSE</sequence>
<organism evidence="1">
    <name type="scientific">viral metagenome</name>
    <dbReference type="NCBI Taxonomy" id="1070528"/>
    <lineage>
        <taxon>unclassified sequences</taxon>
        <taxon>metagenomes</taxon>
        <taxon>organismal metagenomes</taxon>
    </lineage>
</organism>